<dbReference type="Gene3D" id="1.10.3720.10">
    <property type="entry name" value="MetI-like"/>
    <property type="match status" value="1"/>
</dbReference>
<keyword evidence="4 10" id="KW-1003">Cell membrane</keyword>
<comment type="similarity">
    <text evidence="2 10">Belongs to the binding-protein-dependent transport system permease family. CysTW subfamily.</text>
</comment>
<keyword evidence="8 9" id="KW-0472">Membrane</keyword>
<feature type="transmembrane region" description="Helical" evidence="9">
    <location>
        <begin position="170"/>
        <end position="190"/>
    </location>
</feature>
<evidence type="ECO:0000313" key="13">
    <source>
        <dbReference type="Proteomes" id="UP000649151"/>
    </source>
</evidence>
<evidence type="ECO:0000256" key="4">
    <source>
        <dbReference type="ARBA" id="ARBA00022475"/>
    </source>
</evidence>
<evidence type="ECO:0000256" key="10">
    <source>
        <dbReference type="RuleBase" id="RU363054"/>
    </source>
</evidence>
<feature type="domain" description="ABC transmembrane type-1" evidence="11">
    <location>
        <begin position="82"/>
        <end position="304"/>
    </location>
</feature>
<evidence type="ECO:0000256" key="3">
    <source>
        <dbReference type="ARBA" id="ARBA00022448"/>
    </source>
</evidence>
<organism evidence="12 13">
    <name type="scientific">Clostridium facile</name>
    <dbReference type="NCBI Taxonomy" id="2763035"/>
    <lineage>
        <taxon>Bacteria</taxon>
        <taxon>Bacillati</taxon>
        <taxon>Bacillota</taxon>
        <taxon>Clostridia</taxon>
        <taxon>Eubacteriales</taxon>
        <taxon>Clostridiaceae</taxon>
        <taxon>Clostridium</taxon>
    </lineage>
</organism>
<dbReference type="RefSeq" id="WP_186996805.1">
    <property type="nucleotide sequence ID" value="NZ_JACOQK010000001.1"/>
</dbReference>
<dbReference type="PANTHER" id="PTHR30425">
    <property type="entry name" value="PHOSPHATE TRANSPORT SYSTEM PERMEASE PROTEIN PST"/>
    <property type="match status" value="1"/>
</dbReference>
<sequence>MKPHGGVKKPISIIGSHKTKSAIELTANVIFFICAVVAILAVLAITVYMIYSGAPALFKVGILDILFGTEWAPTATDPKFGILYIILTSIIATTLAILIGVPIALMTAIFLSEISNKKLAHIVKPAVELLAGIPSVVYGLLGILMINPVIYKLEQFIFKNDPDHQFTGGANLLSAVIVLAIMILPTVINISESSLRAVPQQYRNSSLALGASKIQTIFKVTVPAAKSGIITGVVLGIGRALGEAMAIVLVCGNSVNLPLPFNSVRTLTTAIVSEMGYAGGLHREVLFTIGLVLFAFIMIINIILSAILKKGGSKDDN</sequence>
<evidence type="ECO:0000256" key="6">
    <source>
        <dbReference type="ARBA" id="ARBA00022692"/>
    </source>
</evidence>
<dbReference type="PANTHER" id="PTHR30425:SF1">
    <property type="entry name" value="PHOSPHATE TRANSPORT SYSTEM PERMEASE PROTEIN PSTC"/>
    <property type="match status" value="1"/>
</dbReference>
<keyword evidence="13" id="KW-1185">Reference proteome</keyword>
<keyword evidence="6 9" id="KW-0812">Transmembrane</keyword>
<keyword evidence="3 9" id="KW-0813">Transport</keyword>
<accession>A0ABR7ISM6</accession>
<dbReference type="InterPro" id="IPR000515">
    <property type="entry name" value="MetI-like"/>
</dbReference>
<dbReference type="InterPro" id="IPR051124">
    <property type="entry name" value="Phosphate_Transport_Permease"/>
</dbReference>
<evidence type="ECO:0000256" key="7">
    <source>
        <dbReference type="ARBA" id="ARBA00022989"/>
    </source>
</evidence>
<evidence type="ECO:0000256" key="1">
    <source>
        <dbReference type="ARBA" id="ARBA00004651"/>
    </source>
</evidence>
<dbReference type="Proteomes" id="UP000649151">
    <property type="component" value="Unassembled WGS sequence"/>
</dbReference>
<evidence type="ECO:0000313" key="12">
    <source>
        <dbReference type="EMBL" id="MBC5788151.1"/>
    </source>
</evidence>
<feature type="transmembrane region" description="Helical" evidence="9">
    <location>
        <begin position="285"/>
        <end position="308"/>
    </location>
</feature>
<keyword evidence="7 9" id="KW-1133">Transmembrane helix</keyword>
<name>A0ABR7ISM6_9CLOT</name>
<dbReference type="EMBL" id="JACOQK010000001">
    <property type="protein sequence ID" value="MBC5788151.1"/>
    <property type="molecule type" value="Genomic_DNA"/>
</dbReference>
<comment type="caution">
    <text evidence="10">Lacks conserved residue(s) required for the propagation of feature annotation.</text>
</comment>
<evidence type="ECO:0000259" key="11">
    <source>
        <dbReference type="PROSITE" id="PS50928"/>
    </source>
</evidence>
<dbReference type="CDD" id="cd06261">
    <property type="entry name" value="TM_PBP2"/>
    <property type="match status" value="1"/>
</dbReference>
<comment type="subcellular location">
    <subcellularLocation>
        <location evidence="1 9">Cell membrane</location>
        <topology evidence="1 9">Multi-pass membrane protein</topology>
    </subcellularLocation>
</comment>
<gene>
    <name evidence="12" type="primary">pstC</name>
    <name evidence="12" type="ORF">H8Z77_08995</name>
</gene>
<comment type="function">
    <text evidence="10">Part of the binding-protein-dependent transport system for phosphate; probably responsible for the translocation of the substrate across the membrane.</text>
</comment>
<evidence type="ECO:0000256" key="9">
    <source>
        <dbReference type="RuleBase" id="RU363032"/>
    </source>
</evidence>
<proteinExistence type="inferred from homology"/>
<dbReference type="InterPro" id="IPR011864">
    <property type="entry name" value="Phosphate_PstC"/>
</dbReference>
<comment type="caution">
    <text evidence="12">The sequence shown here is derived from an EMBL/GenBank/DDBJ whole genome shotgun (WGS) entry which is preliminary data.</text>
</comment>
<dbReference type="InterPro" id="IPR035906">
    <property type="entry name" value="MetI-like_sf"/>
</dbReference>
<feature type="transmembrane region" description="Helical" evidence="9">
    <location>
        <begin position="25"/>
        <end position="51"/>
    </location>
</feature>
<keyword evidence="5 10" id="KW-0592">Phosphate transport</keyword>
<evidence type="ECO:0000256" key="8">
    <source>
        <dbReference type="ARBA" id="ARBA00023136"/>
    </source>
</evidence>
<feature type="transmembrane region" description="Helical" evidence="9">
    <location>
        <begin position="81"/>
        <end position="105"/>
    </location>
</feature>
<dbReference type="PROSITE" id="PS50928">
    <property type="entry name" value="ABC_TM1"/>
    <property type="match status" value="1"/>
</dbReference>
<protein>
    <recommendedName>
        <fullName evidence="10">Phosphate transport system permease protein</fullName>
    </recommendedName>
</protein>
<evidence type="ECO:0000256" key="5">
    <source>
        <dbReference type="ARBA" id="ARBA00022592"/>
    </source>
</evidence>
<dbReference type="Pfam" id="PF00528">
    <property type="entry name" value="BPD_transp_1"/>
    <property type="match status" value="1"/>
</dbReference>
<dbReference type="NCBIfam" id="TIGR02138">
    <property type="entry name" value="phosphate_pstC"/>
    <property type="match status" value="1"/>
</dbReference>
<feature type="transmembrane region" description="Helical" evidence="9">
    <location>
        <begin position="126"/>
        <end position="150"/>
    </location>
</feature>
<evidence type="ECO:0000256" key="2">
    <source>
        <dbReference type="ARBA" id="ARBA00007069"/>
    </source>
</evidence>
<reference evidence="12 13" key="1">
    <citation type="submission" date="2020-08" db="EMBL/GenBank/DDBJ databases">
        <title>Genome public.</title>
        <authorList>
            <person name="Liu C."/>
            <person name="Sun Q."/>
        </authorList>
    </citation>
    <scope>NUCLEOTIDE SEQUENCE [LARGE SCALE GENOMIC DNA]</scope>
    <source>
        <strain evidence="12 13">NSJ-27</strain>
    </source>
</reference>
<dbReference type="SUPFAM" id="SSF161098">
    <property type="entry name" value="MetI-like"/>
    <property type="match status" value="1"/>
</dbReference>